<dbReference type="EMBL" id="BARU01005122">
    <property type="protein sequence ID" value="GAH27039.1"/>
    <property type="molecule type" value="Genomic_DNA"/>
</dbReference>
<comment type="caution">
    <text evidence="1">The sequence shown here is derived from an EMBL/GenBank/DDBJ whole genome shotgun (WGS) entry which is preliminary data.</text>
</comment>
<accession>X1FCD0</accession>
<protein>
    <submittedName>
        <fullName evidence="1">Uncharacterized protein</fullName>
    </submittedName>
</protein>
<proteinExistence type="predicted"/>
<dbReference type="AlphaFoldDB" id="X1FCD0"/>
<organism evidence="1">
    <name type="scientific">marine sediment metagenome</name>
    <dbReference type="NCBI Taxonomy" id="412755"/>
    <lineage>
        <taxon>unclassified sequences</taxon>
        <taxon>metagenomes</taxon>
        <taxon>ecological metagenomes</taxon>
    </lineage>
</organism>
<sequence length="150" mass="16916">RHWILSIFLGLIILGMIGSLFGGDSESDLTGNTVNEEPADENNIISLNLQDQKTSQQNNFQDKLAPLDSEVGPVGTSLTMYRIINRNDYPWHNVEITVNSYYSCWGRDLLEPGEVITIEAVMCNRFSLSNQMVTSLLIETDEGVERYSLR</sequence>
<reference evidence="1" key="1">
    <citation type="journal article" date="2014" name="Front. Microbiol.">
        <title>High frequency of phylogenetically diverse reductive dehalogenase-homologous genes in deep subseafloor sedimentary metagenomes.</title>
        <authorList>
            <person name="Kawai M."/>
            <person name="Futagami T."/>
            <person name="Toyoda A."/>
            <person name="Takaki Y."/>
            <person name="Nishi S."/>
            <person name="Hori S."/>
            <person name="Arai W."/>
            <person name="Tsubouchi T."/>
            <person name="Morono Y."/>
            <person name="Uchiyama I."/>
            <person name="Ito T."/>
            <person name="Fujiyama A."/>
            <person name="Inagaki F."/>
            <person name="Takami H."/>
        </authorList>
    </citation>
    <scope>NUCLEOTIDE SEQUENCE</scope>
    <source>
        <strain evidence="1">Expedition CK06-06</strain>
    </source>
</reference>
<name>X1FCD0_9ZZZZ</name>
<gene>
    <name evidence="1" type="ORF">S03H2_09875</name>
</gene>
<evidence type="ECO:0000313" key="1">
    <source>
        <dbReference type="EMBL" id="GAH27039.1"/>
    </source>
</evidence>
<feature type="non-terminal residue" evidence="1">
    <location>
        <position position="1"/>
    </location>
</feature>